<evidence type="ECO:0000256" key="10">
    <source>
        <dbReference type="HAMAP-Rule" id="MF_00495"/>
    </source>
</evidence>
<dbReference type="Proteomes" id="UP000008207">
    <property type="component" value="Chromosome"/>
</dbReference>
<dbReference type="InterPro" id="IPR036412">
    <property type="entry name" value="HAD-like_sf"/>
</dbReference>
<dbReference type="Gene3D" id="3.40.50.1000">
    <property type="entry name" value="HAD superfamily/HAD-like"/>
    <property type="match status" value="1"/>
</dbReference>
<dbReference type="FunFam" id="3.40.50.1000:FF:000022">
    <property type="entry name" value="Phosphoglycolate phosphatase"/>
    <property type="match status" value="1"/>
</dbReference>
<dbReference type="KEGG" id="mno:Mnod_1296"/>
<organism evidence="11 12">
    <name type="scientific">Methylobacterium nodulans (strain LMG 21967 / CNCM I-2342 / ORS 2060)</name>
    <dbReference type="NCBI Taxonomy" id="460265"/>
    <lineage>
        <taxon>Bacteria</taxon>
        <taxon>Pseudomonadati</taxon>
        <taxon>Pseudomonadota</taxon>
        <taxon>Alphaproteobacteria</taxon>
        <taxon>Hyphomicrobiales</taxon>
        <taxon>Methylobacteriaceae</taxon>
        <taxon>Methylobacterium</taxon>
    </lineage>
</organism>
<feature type="active site" description="Nucleophile" evidence="10">
    <location>
        <position position="14"/>
    </location>
</feature>
<evidence type="ECO:0000256" key="8">
    <source>
        <dbReference type="ARBA" id="ARBA00022842"/>
    </source>
</evidence>
<dbReference type="SUPFAM" id="SSF56784">
    <property type="entry name" value="HAD-like"/>
    <property type="match status" value="1"/>
</dbReference>
<dbReference type="eggNOG" id="COG0546">
    <property type="taxonomic scope" value="Bacteria"/>
</dbReference>
<dbReference type="InterPro" id="IPR050155">
    <property type="entry name" value="HAD-like_hydrolase_sf"/>
</dbReference>
<dbReference type="EC" id="3.1.3.18" evidence="5 10"/>
<keyword evidence="6 10" id="KW-0479">Metal-binding</keyword>
<dbReference type="GO" id="GO:0006281">
    <property type="term" value="P:DNA repair"/>
    <property type="evidence" value="ECO:0007669"/>
    <property type="project" value="TreeGrafter"/>
</dbReference>
<evidence type="ECO:0000256" key="3">
    <source>
        <dbReference type="ARBA" id="ARBA00004818"/>
    </source>
</evidence>
<evidence type="ECO:0000256" key="7">
    <source>
        <dbReference type="ARBA" id="ARBA00022801"/>
    </source>
</evidence>
<dbReference type="OrthoDB" id="9793014at2"/>
<dbReference type="SFLD" id="SFLDG01129">
    <property type="entry name" value="C1.5:_HAD__Beta-PGM__Phosphata"/>
    <property type="match status" value="1"/>
</dbReference>
<dbReference type="AlphaFoldDB" id="B8IKT9"/>
<dbReference type="GO" id="GO:0005829">
    <property type="term" value="C:cytosol"/>
    <property type="evidence" value="ECO:0007669"/>
    <property type="project" value="TreeGrafter"/>
</dbReference>
<comment type="similarity">
    <text evidence="4 10">Belongs to the HAD-like hydrolase superfamily. CbbY/CbbZ/Gph/YieH family.</text>
</comment>
<feature type="binding site" evidence="10">
    <location>
        <position position="16"/>
    </location>
    <ligand>
        <name>Mg(2+)</name>
        <dbReference type="ChEBI" id="CHEBI:18420"/>
    </ligand>
</feature>
<reference evidence="11 12" key="1">
    <citation type="submission" date="2009-01" db="EMBL/GenBank/DDBJ databases">
        <title>Complete sequence of chromosome of Methylobacterium nodulans ORS 2060.</title>
        <authorList>
            <consortium name="US DOE Joint Genome Institute"/>
            <person name="Lucas S."/>
            <person name="Copeland A."/>
            <person name="Lapidus A."/>
            <person name="Glavina del Rio T."/>
            <person name="Dalin E."/>
            <person name="Tice H."/>
            <person name="Bruce D."/>
            <person name="Goodwin L."/>
            <person name="Pitluck S."/>
            <person name="Sims D."/>
            <person name="Brettin T."/>
            <person name="Detter J.C."/>
            <person name="Han C."/>
            <person name="Larimer F."/>
            <person name="Land M."/>
            <person name="Hauser L."/>
            <person name="Kyrpides N."/>
            <person name="Ivanova N."/>
            <person name="Marx C.J."/>
            <person name="Richardson P."/>
        </authorList>
    </citation>
    <scope>NUCLEOTIDE SEQUENCE [LARGE SCALE GENOMIC DNA]</scope>
    <source>
        <strain evidence="12">LMG 21967 / CNCM I-2342 / ORS 2060</strain>
    </source>
</reference>
<keyword evidence="9 10" id="KW-0119">Carbohydrate metabolism</keyword>
<comment type="cofactor">
    <cofactor evidence="2 10">
        <name>Mg(2+)</name>
        <dbReference type="ChEBI" id="CHEBI:18420"/>
    </cofactor>
</comment>
<evidence type="ECO:0000256" key="1">
    <source>
        <dbReference type="ARBA" id="ARBA00000830"/>
    </source>
</evidence>
<feature type="binding site" evidence="10">
    <location>
        <position position="176"/>
    </location>
    <ligand>
        <name>Mg(2+)</name>
        <dbReference type="ChEBI" id="CHEBI:18420"/>
    </ligand>
</feature>
<dbReference type="GO" id="GO:0046295">
    <property type="term" value="P:glycolate biosynthetic process"/>
    <property type="evidence" value="ECO:0007669"/>
    <property type="project" value="UniProtKB-UniRule"/>
</dbReference>
<comment type="pathway">
    <text evidence="3 10">Organic acid metabolism; glycolate biosynthesis; glycolate from 2-phosphoglycolate: step 1/1.</text>
</comment>
<protein>
    <recommendedName>
        <fullName evidence="5 10">Phosphoglycolate phosphatase</fullName>
        <shortName evidence="10">PGP</shortName>
        <shortName evidence="10">PGPase</shortName>
        <ecNumber evidence="5 10">3.1.3.18</ecNumber>
    </recommendedName>
</protein>
<evidence type="ECO:0000313" key="11">
    <source>
        <dbReference type="EMBL" id="ACL56296.1"/>
    </source>
</evidence>
<dbReference type="STRING" id="460265.Mnod_1296"/>
<dbReference type="InterPro" id="IPR037512">
    <property type="entry name" value="PGPase_prok"/>
</dbReference>
<sequence>MSPPLSLAPIVVFDLDGTLAETAGDLIATLNVVLDREGLPPMDVARARDFIGAGARALIARGFAAAGRDLAPDRLDALFRVFLAHYGQHLCVTSHLFPGAGPALDRLAAAGYRLAVCTNKVEDHSVRLLQLLGVADRFAAICGRDTFPWSKPDPRHLTETIARAGGDPARAIMVGDSRTDIATARAAGIPAVAVPFGYTDVPVRDLGPDVIIDHFDALFDAVQHLNGLARSAA</sequence>
<dbReference type="InterPro" id="IPR023214">
    <property type="entry name" value="HAD_sf"/>
</dbReference>
<dbReference type="RefSeq" id="WP_015927992.1">
    <property type="nucleotide sequence ID" value="NC_011894.1"/>
</dbReference>
<dbReference type="GO" id="GO:0008967">
    <property type="term" value="F:phosphoglycolate phosphatase activity"/>
    <property type="evidence" value="ECO:0007669"/>
    <property type="project" value="UniProtKB-UniRule"/>
</dbReference>
<evidence type="ECO:0000256" key="4">
    <source>
        <dbReference type="ARBA" id="ARBA00006171"/>
    </source>
</evidence>
<accession>B8IKT9</accession>
<dbReference type="PANTHER" id="PTHR43434:SF1">
    <property type="entry name" value="PHOSPHOGLYCOLATE PHOSPHATASE"/>
    <property type="match status" value="1"/>
</dbReference>
<dbReference type="SFLD" id="SFLDS00003">
    <property type="entry name" value="Haloacid_Dehalogenase"/>
    <property type="match status" value="1"/>
</dbReference>
<dbReference type="HAMAP" id="MF_00495">
    <property type="entry name" value="GPH_hydrolase_bact"/>
    <property type="match status" value="1"/>
</dbReference>
<dbReference type="PANTHER" id="PTHR43434">
    <property type="entry name" value="PHOSPHOGLYCOLATE PHOSPHATASE"/>
    <property type="match status" value="1"/>
</dbReference>
<dbReference type="InterPro" id="IPR023198">
    <property type="entry name" value="PGP-like_dom2"/>
</dbReference>
<dbReference type="HOGENOM" id="CLU_045011_19_1_5"/>
<feature type="binding site" evidence="10">
    <location>
        <position position="14"/>
    </location>
    <ligand>
        <name>Mg(2+)</name>
        <dbReference type="ChEBI" id="CHEBI:18420"/>
    </ligand>
</feature>
<dbReference type="EMBL" id="CP001349">
    <property type="protein sequence ID" value="ACL56296.1"/>
    <property type="molecule type" value="Genomic_DNA"/>
</dbReference>
<evidence type="ECO:0000256" key="6">
    <source>
        <dbReference type="ARBA" id="ARBA00022723"/>
    </source>
</evidence>
<evidence type="ECO:0000256" key="2">
    <source>
        <dbReference type="ARBA" id="ARBA00001946"/>
    </source>
</evidence>
<dbReference type="InterPro" id="IPR041492">
    <property type="entry name" value="HAD_2"/>
</dbReference>
<keyword evidence="12" id="KW-1185">Reference proteome</keyword>
<dbReference type="NCBIfam" id="TIGR01449">
    <property type="entry name" value="PGP_bact"/>
    <property type="match status" value="1"/>
</dbReference>
<dbReference type="Gene3D" id="1.10.150.240">
    <property type="entry name" value="Putative phosphatase, domain 2"/>
    <property type="match status" value="1"/>
</dbReference>
<evidence type="ECO:0000256" key="5">
    <source>
        <dbReference type="ARBA" id="ARBA00013078"/>
    </source>
</evidence>
<evidence type="ECO:0000313" key="12">
    <source>
        <dbReference type="Proteomes" id="UP000008207"/>
    </source>
</evidence>
<proteinExistence type="inferred from homology"/>
<name>B8IKT9_METNO</name>
<dbReference type="InterPro" id="IPR006439">
    <property type="entry name" value="HAD-SF_hydro_IA"/>
</dbReference>
<dbReference type="GO" id="GO:0046872">
    <property type="term" value="F:metal ion binding"/>
    <property type="evidence" value="ECO:0007669"/>
    <property type="project" value="UniProtKB-KW"/>
</dbReference>
<dbReference type="NCBIfam" id="TIGR01549">
    <property type="entry name" value="HAD-SF-IA-v1"/>
    <property type="match status" value="1"/>
</dbReference>
<keyword evidence="7 10" id="KW-0378">Hydrolase</keyword>
<dbReference type="Pfam" id="PF13419">
    <property type="entry name" value="HAD_2"/>
    <property type="match status" value="1"/>
</dbReference>
<comment type="catalytic activity">
    <reaction evidence="1 10">
        <text>2-phosphoglycolate + H2O = glycolate + phosphate</text>
        <dbReference type="Rhea" id="RHEA:14369"/>
        <dbReference type="ChEBI" id="CHEBI:15377"/>
        <dbReference type="ChEBI" id="CHEBI:29805"/>
        <dbReference type="ChEBI" id="CHEBI:43474"/>
        <dbReference type="ChEBI" id="CHEBI:58033"/>
        <dbReference type="EC" id="3.1.3.18"/>
    </reaction>
</comment>
<evidence type="ECO:0000256" key="9">
    <source>
        <dbReference type="ARBA" id="ARBA00023277"/>
    </source>
</evidence>
<gene>
    <name evidence="10" type="primary">gph</name>
    <name evidence="11" type="ordered locus">Mnod_1296</name>
</gene>
<comment type="function">
    <text evidence="10">Specifically catalyzes the dephosphorylation of 2-phosphoglycolate. Is involved in the dissimilation of the intracellular 2-phosphoglycolate formed during the DNA repair of 3'-phosphoglycolate ends, a major class of DNA lesions induced by oxidative stress.</text>
</comment>
<dbReference type="UniPathway" id="UPA00865">
    <property type="reaction ID" value="UER00834"/>
</dbReference>
<dbReference type="GO" id="GO:0005975">
    <property type="term" value="P:carbohydrate metabolic process"/>
    <property type="evidence" value="ECO:0007669"/>
    <property type="project" value="InterPro"/>
</dbReference>
<keyword evidence="8 10" id="KW-0460">Magnesium</keyword>